<dbReference type="VEuPathDB" id="VectorBase:LDEU004713"/>
<organism evidence="4 5">
    <name type="scientific">Leptotrombidium deliense</name>
    <dbReference type="NCBI Taxonomy" id="299467"/>
    <lineage>
        <taxon>Eukaryota</taxon>
        <taxon>Metazoa</taxon>
        <taxon>Ecdysozoa</taxon>
        <taxon>Arthropoda</taxon>
        <taxon>Chelicerata</taxon>
        <taxon>Arachnida</taxon>
        <taxon>Acari</taxon>
        <taxon>Acariformes</taxon>
        <taxon>Trombidiformes</taxon>
        <taxon>Prostigmata</taxon>
        <taxon>Anystina</taxon>
        <taxon>Parasitengona</taxon>
        <taxon>Trombiculoidea</taxon>
        <taxon>Trombiculidae</taxon>
        <taxon>Leptotrombidium</taxon>
    </lineage>
</organism>
<protein>
    <recommendedName>
        <fullName evidence="3">RRM domain-containing protein</fullName>
    </recommendedName>
</protein>
<dbReference type="Pfam" id="PF00076">
    <property type="entry name" value="RRM_1"/>
    <property type="match status" value="1"/>
</dbReference>
<dbReference type="Proteomes" id="UP000288716">
    <property type="component" value="Unassembled WGS sequence"/>
</dbReference>
<evidence type="ECO:0000259" key="3">
    <source>
        <dbReference type="PROSITE" id="PS50102"/>
    </source>
</evidence>
<sequence length="126" mass="14028">MLCEMSLKRKYKRVVKENGANLISVSNVTNSQSLIDLKSRIFIGNLNTSVITKRHLHCVFEKHGNIKAISMHKGLSTLYLLLFISCSLKNVKGYAFIQYGEEVHASNAVSAEDGKQIAGQVIVFKT</sequence>
<dbReference type="InterPro" id="IPR051186">
    <property type="entry name" value="RRM_HNRPC/RALY_subfam"/>
</dbReference>
<keyword evidence="5" id="KW-1185">Reference proteome</keyword>
<dbReference type="GO" id="GO:0005634">
    <property type="term" value="C:nucleus"/>
    <property type="evidence" value="ECO:0007669"/>
    <property type="project" value="TreeGrafter"/>
</dbReference>
<dbReference type="GO" id="GO:0003723">
    <property type="term" value="F:RNA binding"/>
    <property type="evidence" value="ECO:0007669"/>
    <property type="project" value="UniProtKB-UniRule"/>
</dbReference>
<comment type="caution">
    <text evidence="4">The sequence shown here is derived from an EMBL/GenBank/DDBJ whole genome shotgun (WGS) entry which is preliminary data.</text>
</comment>
<dbReference type="AlphaFoldDB" id="A0A443SII8"/>
<evidence type="ECO:0000256" key="1">
    <source>
        <dbReference type="ARBA" id="ARBA00022884"/>
    </source>
</evidence>
<dbReference type="PANTHER" id="PTHR13968">
    <property type="entry name" value="HETEROGENEOUS NUCLEAR RIBONUCLEOPROTEIN"/>
    <property type="match status" value="1"/>
</dbReference>
<evidence type="ECO:0000313" key="4">
    <source>
        <dbReference type="EMBL" id="RWS27328.1"/>
    </source>
</evidence>
<proteinExistence type="predicted"/>
<reference evidence="4 5" key="1">
    <citation type="journal article" date="2018" name="Gigascience">
        <title>Genomes of trombidid mites reveal novel predicted allergens and laterally-transferred genes associated with secondary metabolism.</title>
        <authorList>
            <person name="Dong X."/>
            <person name="Chaisiri K."/>
            <person name="Xia D."/>
            <person name="Armstrong S.D."/>
            <person name="Fang Y."/>
            <person name="Donnelly M.J."/>
            <person name="Kadowaki T."/>
            <person name="McGarry J.W."/>
            <person name="Darby A.C."/>
            <person name="Makepeace B.L."/>
        </authorList>
    </citation>
    <scope>NUCLEOTIDE SEQUENCE [LARGE SCALE GENOMIC DNA]</scope>
    <source>
        <strain evidence="4">UoL-UT</strain>
    </source>
</reference>
<dbReference type="Gene3D" id="3.30.70.330">
    <property type="match status" value="1"/>
</dbReference>
<dbReference type="SMART" id="SM00360">
    <property type="entry name" value="RRM"/>
    <property type="match status" value="1"/>
</dbReference>
<evidence type="ECO:0000313" key="5">
    <source>
        <dbReference type="Proteomes" id="UP000288716"/>
    </source>
</evidence>
<dbReference type="InterPro" id="IPR012677">
    <property type="entry name" value="Nucleotide-bd_a/b_plait_sf"/>
</dbReference>
<accession>A0A443SII8</accession>
<dbReference type="PANTHER" id="PTHR13968:SF26">
    <property type="entry name" value="RRM DOMAIN-CONTAINING PROTEIN"/>
    <property type="match status" value="1"/>
</dbReference>
<evidence type="ECO:0000256" key="2">
    <source>
        <dbReference type="PROSITE-ProRule" id="PRU00176"/>
    </source>
</evidence>
<dbReference type="SUPFAM" id="SSF54928">
    <property type="entry name" value="RNA-binding domain, RBD"/>
    <property type="match status" value="1"/>
</dbReference>
<keyword evidence="1 2" id="KW-0694">RNA-binding</keyword>
<dbReference type="InterPro" id="IPR035979">
    <property type="entry name" value="RBD_domain_sf"/>
</dbReference>
<dbReference type="STRING" id="299467.A0A443SII8"/>
<feature type="domain" description="RRM" evidence="3">
    <location>
        <begin position="39"/>
        <end position="126"/>
    </location>
</feature>
<dbReference type="EMBL" id="NCKV01002099">
    <property type="protein sequence ID" value="RWS27328.1"/>
    <property type="molecule type" value="Genomic_DNA"/>
</dbReference>
<dbReference type="PROSITE" id="PS50102">
    <property type="entry name" value="RRM"/>
    <property type="match status" value="1"/>
</dbReference>
<dbReference type="InterPro" id="IPR000504">
    <property type="entry name" value="RRM_dom"/>
</dbReference>
<dbReference type="OrthoDB" id="6730379at2759"/>
<name>A0A443SII8_9ACAR</name>
<gene>
    <name evidence="4" type="ORF">B4U80_07953</name>
</gene>